<proteinExistence type="inferred from homology"/>
<evidence type="ECO:0000259" key="5">
    <source>
        <dbReference type="Pfam" id="PF00472"/>
    </source>
</evidence>
<evidence type="ECO:0000256" key="1">
    <source>
        <dbReference type="ARBA" id="ARBA00004173"/>
    </source>
</evidence>
<dbReference type="InterPro" id="IPR000352">
    <property type="entry name" value="Pep_chain_release_fac_I"/>
</dbReference>
<evidence type="ECO:0000313" key="7">
    <source>
        <dbReference type="Proteomes" id="UP000218209"/>
    </source>
</evidence>
<keyword evidence="4" id="KW-0496">Mitochondrion</keyword>
<comment type="subcellular location">
    <subcellularLocation>
        <location evidence="1">Mitochondrion</location>
    </subcellularLocation>
</comment>
<name>A0A1X6NSZ4_PORUM</name>
<feature type="domain" description="Prokaryotic-type class I peptide chain release factors" evidence="5">
    <location>
        <begin position="136"/>
        <end position="222"/>
    </location>
</feature>
<dbReference type="Proteomes" id="UP000218209">
    <property type="component" value="Unassembled WGS sequence"/>
</dbReference>
<dbReference type="Pfam" id="PF00472">
    <property type="entry name" value="RF-1"/>
    <property type="match status" value="1"/>
</dbReference>
<dbReference type="GO" id="GO:0005739">
    <property type="term" value="C:mitochondrion"/>
    <property type="evidence" value="ECO:0007669"/>
    <property type="project" value="UniProtKB-SubCell"/>
</dbReference>
<evidence type="ECO:0000313" key="6">
    <source>
        <dbReference type="EMBL" id="OSX71697.1"/>
    </source>
</evidence>
<protein>
    <recommendedName>
        <fullName evidence="5">Prokaryotic-type class I peptide chain release factors domain-containing protein</fullName>
    </recommendedName>
</protein>
<keyword evidence="3" id="KW-0809">Transit peptide</keyword>
<dbReference type="GO" id="GO:0003747">
    <property type="term" value="F:translation release factor activity"/>
    <property type="evidence" value="ECO:0007669"/>
    <property type="project" value="InterPro"/>
</dbReference>
<keyword evidence="7" id="KW-1185">Reference proteome</keyword>
<dbReference type="SUPFAM" id="SSF75620">
    <property type="entry name" value="Release factor"/>
    <property type="match status" value="1"/>
</dbReference>
<dbReference type="PANTHER" id="PTHR46203:SF1">
    <property type="entry name" value="MITOCHONDRIAL TRANSLATION RELEASE FACTOR IN RESCUE"/>
    <property type="match status" value="1"/>
</dbReference>
<dbReference type="InterPro" id="IPR045853">
    <property type="entry name" value="Pep_chain_release_fac_I_sf"/>
</dbReference>
<dbReference type="AlphaFoldDB" id="A0A1X6NSZ4"/>
<reference evidence="6 7" key="1">
    <citation type="submission" date="2017-03" db="EMBL/GenBank/DDBJ databases">
        <title>WGS assembly of Porphyra umbilicalis.</title>
        <authorList>
            <person name="Brawley S.H."/>
            <person name="Blouin N.A."/>
            <person name="Ficko-Blean E."/>
            <person name="Wheeler G.L."/>
            <person name="Lohr M."/>
            <person name="Goodson H.V."/>
            <person name="Jenkins J.W."/>
            <person name="Blaby-Haas C.E."/>
            <person name="Helliwell K.E."/>
            <person name="Chan C."/>
            <person name="Marriage T."/>
            <person name="Bhattacharya D."/>
            <person name="Klein A.S."/>
            <person name="Badis Y."/>
            <person name="Brodie J."/>
            <person name="Cao Y."/>
            <person name="Collen J."/>
            <person name="Dittami S.M."/>
            <person name="Gachon C.M."/>
            <person name="Green B.R."/>
            <person name="Karpowicz S."/>
            <person name="Kim J.W."/>
            <person name="Kudahl U."/>
            <person name="Lin S."/>
            <person name="Michel G."/>
            <person name="Mittag M."/>
            <person name="Olson B.J."/>
            <person name="Pangilinan J."/>
            <person name="Peng Y."/>
            <person name="Qiu H."/>
            <person name="Shu S."/>
            <person name="Singer J.T."/>
            <person name="Smith A.G."/>
            <person name="Sprecher B.N."/>
            <person name="Wagner V."/>
            <person name="Wang W."/>
            <person name="Wang Z.-Y."/>
            <person name="Yan J."/>
            <person name="Yarish C."/>
            <person name="Zoeuner-Riek S."/>
            <person name="Zhuang Y."/>
            <person name="Zou Y."/>
            <person name="Lindquist E.A."/>
            <person name="Grimwood J."/>
            <person name="Barry K."/>
            <person name="Rokhsar D.S."/>
            <person name="Schmutz J."/>
            <person name="Stiller J.W."/>
            <person name="Grossman A.R."/>
            <person name="Prochnik S.E."/>
        </authorList>
    </citation>
    <scope>NUCLEOTIDE SEQUENCE [LARGE SCALE GENOMIC DNA]</scope>
    <source>
        <strain evidence="6">4086291</strain>
    </source>
</reference>
<comment type="similarity">
    <text evidence="2">Belongs to the prokaryotic/mitochondrial release factor family.</text>
</comment>
<dbReference type="PANTHER" id="PTHR46203">
    <property type="entry name" value="PROBABLE PEPTIDE CHAIN RELEASE FACTOR C12ORF65"/>
    <property type="match status" value="1"/>
</dbReference>
<accession>A0A1X6NSZ4</accession>
<evidence type="ECO:0000256" key="3">
    <source>
        <dbReference type="ARBA" id="ARBA00022946"/>
    </source>
</evidence>
<evidence type="ECO:0000256" key="4">
    <source>
        <dbReference type="ARBA" id="ARBA00023128"/>
    </source>
</evidence>
<evidence type="ECO:0000256" key="2">
    <source>
        <dbReference type="ARBA" id="ARBA00010835"/>
    </source>
</evidence>
<organism evidence="6 7">
    <name type="scientific">Porphyra umbilicalis</name>
    <name type="common">Purple laver</name>
    <name type="synonym">Red alga</name>
    <dbReference type="NCBI Taxonomy" id="2786"/>
    <lineage>
        <taxon>Eukaryota</taxon>
        <taxon>Rhodophyta</taxon>
        <taxon>Bangiophyceae</taxon>
        <taxon>Bangiales</taxon>
        <taxon>Bangiaceae</taxon>
        <taxon>Porphyra</taxon>
    </lineage>
</organism>
<dbReference type="Gene3D" id="3.30.160.20">
    <property type="match status" value="1"/>
</dbReference>
<dbReference type="InterPro" id="IPR052405">
    <property type="entry name" value="Mito_Transl_Release_Factor"/>
</dbReference>
<gene>
    <name evidence="6" type="ORF">BU14_0510s0014</name>
</gene>
<sequence>MLSCRLTRLATSLGRSAASCRSATLRLRPHQPPLSVLPPPRAPGRPMSTVAALGHGFGWTPPSLSLALQPPPPSSWTRFGGLQRSALAPPLGGTRPLSGTPSGVGAKAARNAVHIDGDDNVTVDDAGVDLSTPPTLAEADLVEKFVRGSGSGGQKINKTSSCVQLTHTPTGLSVSVQASRSQSRNRVLARRALAAKLDDVVRGAASAAATEAAAARARKARRRRKCIKKHFKSRGDRAAMDF</sequence>
<dbReference type="OrthoDB" id="277888at2759"/>
<dbReference type="EMBL" id="KV919114">
    <property type="protein sequence ID" value="OSX71697.1"/>
    <property type="molecule type" value="Genomic_DNA"/>
</dbReference>